<keyword evidence="1" id="KW-1133">Transmembrane helix</keyword>
<feature type="chain" id="PRO_5041309285" evidence="2">
    <location>
        <begin position="23"/>
        <end position="103"/>
    </location>
</feature>
<comment type="caution">
    <text evidence="3">The sequence shown here is derived from an EMBL/GenBank/DDBJ whole genome shotgun (WGS) entry which is preliminary data.</text>
</comment>
<organism evidence="3 4">
    <name type="scientific">Bombardia bombarda</name>
    <dbReference type="NCBI Taxonomy" id="252184"/>
    <lineage>
        <taxon>Eukaryota</taxon>
        <taxon>Fungi</taxon>
        <taxon>Dikarya</taxon>
        <taxon>Ascomycota</taxon>
        <taxon>Pezizomycotina</taxon>
        <taxon>Sordariomycetes</taxon>
        <taxon>Sordariomycetidae</taxon>
        <taxon>Sordariales</taxon>
        <taxon>Lasiosphaeriaceae</taxon>
        <taxon>Bombardia</taxon>
    </lineage>
</organism>
<keyword evidence="1" id="KW-0472">Membrane</keyword>
<accession>A0AA40C511</accession>
<keyword evidence="2" id="KW-0732">Signal</keyword>
<keyword evidence="4" id="KW-1185">Reference proteome</keyword>
<evidence type="ECO:0000313" key="4">
    <source>
        <dbReference type="Proteomes" id="UP001174934"/>
    </source>
</evidence>
<dbReference type="EMBL" id="JAULSR010000003">
    <property type="protein sequence ID" value="KAK0625327.1"/>
    <property type="molecule type" value="Genomic_DNA"/>
</dbReference>
<feature type="transmembrane region" description="Helical" evidence="1">
    <location>
        <begin position="52"/>
        <end position="78"/>
    </location>
</feature>
<protein>
    <submittedName>
        <fullName evidence="3">Uncharacterized protein</fullName>
    </submittedName>
</protein>
<feature type="signal peptide" evidence="2">
    <location>
        <begin position="1"/>
        <end position="22"/>
    </location>
</feature>
<dbReference type="AlphaFoldDB" id="A0AA40C511"/>
<dbReference type="Proteomes" id="UP001174934">
    <property type="component" value="Unassembled WGS sequence"/>
</dbReference>
<proteinExistence type="predicted"/>
<feature type="transmembrane region" description="Helical" evidence="1">
    <location>
        <begin position="85"/>
        <end position="102"/>
    </location>
</feature>
<evidence type="ECO:0000313" key="3">
    <source>
        <dbReference type="EMBL" id="KAK0625327.1"/>
    </source>
</evidence>
<evidence type="ECO:0000256" key="2">
    <source>
        <dbReference type="SAM" id="SignalP"/>
    </source>
</evidence>
<keyword evidence="1" id="KW-0812">Transmembrane</keyword>
<name>A0AA40C511_9PEZI</name>
<evidence type="ECO:0000256" key="1">
    <source>
        <dbReference type="SAM" id="Phobius"/>
    </source>
</evidence>
<reference evidence="3" key="1">
    <citation type="submission" date="2023-06" db="EMBL/GenBank/DDBJ databases">
        <title>Genome-scale phylogeny and comparative genomics of the fungal order Sordariales.</title>
        <authorList>
            <consortium name="Lawrence Berkeley National Laboratory"/>
            <person name="Hensen N."/>
            <person name="Bonometti L."/>
            <person name="Westerberg I."/>
            <person name="Brannstrom I.O."/>
            <person name="Guillou S."/>
            <person name="Cros-Aarteil S."/>
            <person name="Calhoun S."/>
            <person name="Haridas S."/>
            <person name="Kuo A."/>
            <person name="Mondo S."/>
            <person name="Pangilinan J."/>
            <person name="Riley R."/>
            <person name="LaButti K."/>
            <person name="Andreopoulos B."/>
            <person name="Lipzen A."/>
            <person name="Chen C."/>
            <person name="Yanf M."/>
            <person name="Daum C."/>
            <person name="Ng V."/>
            <person name="Clum A."/>
            <person name="Steindorff A."/>
            <person name="Ohm R."/>
            <person name="Martin F."/>
            <person name="Silar P."/>
            <person name="Natvig D."/>
            <person name="Lalanne C."/>
            <person name="Gautier V."/>
            <person name="Ament-velasquez S.L."/>
            <person name="Kruys A."/>
            <person name="Hutchinson M.I."/>
            <person name="Powell A.J."/>
            <person name="Barry K."/>
            <person name="Miller A.N."/>
            <person name="Grigoriev I.V."/>
            <person name="Debuchy R."/>
            <person name="Gladieux P."/>
            <person name="Thoren M.H."/>
            <person name="Johannesson H."/>
        </authorList>
    </citation>
    <scope>NUCLEOTIDE SEQUENCE</scope>
    <source>
        <strain evidence="3">SMH3391-2</strain>
    </source>
</reference>
<sequence length="103" mass="12063">MESGWCFLCCFLLIHILQMERCARMETRKPGGKEKGAGRQQPASQPTFSHRWLFALFLLVDVLPIISPYCYFIHFLFVPRGLDRCHCCCCIVILCCWRGWFLV</sequence>
<gene>
    <name evidence="3" type="ORF">B0T17DRAFT_532511</name>
</gene>